<organism evidence="2 3">
    <name type="scientific">Mycena albidolilacea</name>
    <dbReference type="NCBI Taxonomy" id="1033008"/>
    <lineage>
        <taxon>Eukaryota</taxon>
        <taxon>Fungi</taxon>
        <taxon>Dikarya</taxon>
        <taxon>Basidiomycota</taxon>
        <taxon>Agaricomycotina</taxon>
        <taxon>Agaricomycetes</taxon>
        <taxon>Agaricomycetidae</taxon>
        <taxon>Agaricales</taxon>
        <taxon>Marasmiineae</taxon>
        <taxon>Mycenaceae</taxon>
        <taxon>Mycena</taxon>
    </lineage>
</organism>
<feature type="region of interest" description="Disordered" evidence="1">
    <location>
        <begin position="159"/>
        <end position="226"/>
    </location>
</feature>
<accession>A0AAD7AP87</accession>
<sequence length="284" mass="30587">MPLPYDPERVQQLSLSSPAPRFEPSARRPTSNARPSACPPALRTSPANSAALARAAPKSLAHFECTLRLTRRPALPTPACFERGPTSTAPRLRTPAPPFELPSTPACAALSHAVAPPTSNAHLRTRPALRMHLARPLRTSAPPTSGAPASSNAWAAPTLNANRAPNSRPLRTPVRARSPLDRLRRPTEWLTPHSPPATSRPPPYLRPPRPHYSRLPNSDPLAHSHQSHAARRKYAHPAIPVAHSGFGFGRSLVPRSSHFAPARVAASHAAFSVQLCPPHACPRV</sequence>
<proteinExistence type="predicted"/>
<evidence type="ECO:0000313" key="2">
    <source>
        <dbReference type="EMBL" id="KAJ7363869.1"/>
    </source>
</evidence>
<evidence type="ECO:0000313" key="3">
    <source>
        <dbReference type="Proteomes" id="UP001218218"/>
    </source>
</evidence>
<gene>
    <name evidence="2" type="ORF">DFH08DRAFT_949501</name>
</gene>
<comment type="caution">
    <text evidence="2">The sequence shown here is derived from an EMBL/GenBank/DDBJ whole genome shotgun (WGS) entry which is preliminary data.</text>
</comment>
<keyword evidence="3" id="KW-1185">Reference proteome</keyword>
<dbReference type="AlphaFoldDB" id="A0AAD7AP87"/>
<protein>
    <submittedName>
        <fullName evidence="2">Uncharacterized protein</fullName>
    </submittedName>
</protein>
<feature type="compositionally biased region" description="Pro residues" evidence="1">
    <location>
        <begin position="193"/>
        <end position="207"/>
    </location>
</feature>
<dbReference type="Proteomes" id="UP001218218">
    <property type="component" value="Unassembled WGS sequence"/>
</dbReference>
<name>A0AAD7AP87_9AGAR</name>
<feature type="compositionally biased region" description="Basic and acidic residues" evidence="1">
    <location>
        <begin position="178"/>
        <end position="187"/>
    </location>
</feature>
<feature type="region of interest" description="Disordered" evidence="1">
    <location>
        <begin position="1"/>
        <end position="47"/>
    </location>
</feature>
<reference evidence="2" key="1">
    <citation type="submission" date="2023-03" db="EMBL/GenBank/DDBJ databases">
        <title>Massive genome expansion in bonnet fungi (Mycena s.s.) driven by repeated elements and novel gene families across ecological guilds.</title>
        <authorList>
            <consortium name="Lawrence Berkeley National Laboratory"/>
            <person name="Harder C.B."/>
            <person name="Miyauchi S."/>
            <person name="Viragh M."/>
            <person name="Kuo A."/>
            <person name="Thoen E."/>
            <person name="Andreopoulos B."/>
            <person name="Lu D."/>
            <person name="Skrede I."/>
            <person name="Drula E."/>
            <person name="Henrissat B."/>
            <person name="Morin E."/>
            <person name="Kohler A."/>
            <person name="Barry K."/>
            <person name="LaButti K."/>
            <person name="Morin E."/>
            <person name="Salamov A."/>
            <person name="Lipzen A."/>
            <person name="Mereny Z."/>
            <person name="Hegedus B."/>
            <person name="Baldrian P."/>
            <person name="Stursova M."/>
            <person name="Weitz H."/>
            <person name="Taylor A."/>
            <person name="Grigoriev I.V."/>
            <person name="Nagy L.G."/>
            <person name="Martin F."/>
            <person name="Kauserud H."/>
        </authorList>
    </citation>
    <scope>NUCLEOTIDE SEQUENCE</scope>
    <source>
        <strain evidence="2">CBHHK002</strain>
    </source>
</reference>
<evidence type="ECO:0000256" key="1">
    <source>
        <dbReference type="SAM" id="MobiDB-lite"/>
    </source>
</evidence>
<dbReference type="EMBL" id="JARIHO010000003">
    <property type="protein sequence ID" value="KAJ7363869.1"/>
    <property type="molecule type" value="Genomic_DNA"/>
</dbReference>